<evidence type="ECO:0000313" key="2">
    <source>
        <dbReference type="Proteomes" id="UP000324222"/>
    </source>
</evidence>
<dbReference type="AlphaFoldDB" id="A0A5B7DSF4"/>
<sequence length="109" mass="11477">MQQTCPGSKAALHLLAAPFQMAAPRRHQGCAENQHQYFHGKGTAAGFVDDRKGHCHSAWGRLGGVGNGGDPNTLLIQEGVACSVETFSGKSVIVVLCLCDVLSTLLLFA</sequence>
<keyword evidence="2" id="KW-1185">Reference proteome</keyword>
<comment type="caution">
    <text evidence="1">The sequence shown here is derived from an EMBL/GenBank/DDBJ whole genome shotgun (WGS) entry which is preliminary data.</text>
</comment>
<reference evidence="1 2" key="1">
    <citation type="submission" date="2019-05" db="EMBL/GenBank/DDBJ databases">
        <title>Another draft genome of Portunus trituberculatus and its Hox gene families provides insights of decapod evolution.</title>
        <authorList>
            <person name="Jeong J.-H."/>
            <person name="Song I."/>
            <person name="Kim S."/>
            <person name="Choi T."/>
            <person name="Kim D."/>
            <person name="Ryu S."/>
            <person name="Kim W."/>
        </authorList>
    </citation>
    <scope>NUCLEOTIDE SEQUENCE [LARGE SCALE GENOMIC DNA]</scope>
    <source>
        <tissue evidence="1">Muscle</tissue>
    </source>
</reference>
<proteinExistence type="predicted"/>
<dbReference type="Proteomes" id="UP000324222">
    <property type="component" value="Unassembled WGS sequence"/>
</dbReference>
<evidence type="ECO:0000313" key="1">
    <source>
        <dbReference type="EMBL" id="MPC23989.1"/>
    </source>
</evidence>
<protein>
    <submittedName>
        <fullName evidence="1">Uncharacterized protein</fullName>
    </submittedName>
</protein>
<name>A0A5B7DSF4_PORTR</name>
<gene>
    <name evidence="1" type="ORF">E2C01_017059</name>
</gene>
<organism evidence="1 2">
    <name type="scientific">Portunus trituberculatus</name>
    <name type="common">Swimming crab</name>
    <name type="synonym">Neptunus trituberculatus</name>
    <dbReference type="NCBI Taxonomy" id="210409"/>
    <lineage>
        <taxon>Eukaryota</taxon>
        <taxon>Metazoa</taxon>
        <taxon>Ecdysozoa</taxon>
        <taxon>Arthropoda</taxon>
        <taxon>Crustacea</taxon>
        <taxon>Multicrustacea</taxon>
        <taxon>Malacostraca</taxon>
        <taxon>Eumalacostraca</taxon>
        <taxon>Eucarida</taxon>
        <taxon>Decapoda</taxon>
        <taxon>Pleocyemata</taxon>
        <taxon>Brachyura</taxon>
        <taxon>Eubrachyura</taxon>
        <taxon>Portunoidea</taxon>
        <taxon>Portunidae</taxon>
        <taxon>Portuninae</taxon>
        <taxon>Portunus</taxon>
    </lineage>
</organism>
<dbReference type="EMBL" id="VSRR010001276">
    <property type="protein sequence ID" value="MPC23989.1"/>
    <property type="molecule type" value="Genomic_DNA"/>
</dbReference>
<accession>A0A5B7DSF4</accession>